<gene>
    <name evidence="2" type="ORF">SAMN04489743_3708</name>
</gene>
<keyword evidence="1" id="KW-0472">Membrane</keyword>
<keyword evidence="1" id="KW-0812">Transmembrane</keyword>
<evidence type="ECO:0000313" key="3">
    <source>
        <dbReference type="Proteomes" id="UP000198751"/>
    </source>
</evidence>
<evidence type="ECO:0000256" key="1">
    <source>
        <dbReference type="SAM" id="Phobius"/>
    </source>
</evidence>
<keyword evidence="3" id="KW-1185">Reference proteome</keyword>
<sequence length="206" mass="21778">MNHTNRALNRFFLAATGLVLLAAGTLTAGAGMDAGVRDRWSSVSTSLLGGWRNLRGTAPLQEPLGSWWALAVPAVLLLGAAVSIMWLTRQGGGRTSEAARQRDPELGDTAVDISYLESAVEAALEGNRAVVGSSVSAWRGRGRRRTTTQGLRITLQARRGASPREVADLAEALVTGMETLLGHRTTVLVRIAGGTRTRLAGAHRTS</sequence>
<protein>
    <submittedName>
        <fullName evidence="2">Uncharacterized protein</fullName>
    </submittedName>
</protein>
<dbReference type="EMBL" id="LT629779">
    <property type="protein sequence ID" value="SDT57856.1"/>
    <property type="molecule type" value="Genomic_DNA"/>
</dbReference>
<accession>A0A1H2BJB5</accession>
<proteinExistence type="predicted"/>
<reference evidence="3" key="1">
    <citation type="submission" date="2016-10" db="EMBL/GenBank/DDBJ databases">
        <authorList>
            <person name="Varghese N."/>
            <person name="Submissions S."/>
        </authorList>
    </citation>
    <scope>NUCLEOTIDE SEQUENCE [LARGE SCALE GENOMIC DNA]</scope>
    <source>
        <strain evidence="3">IMMIB L-1606</strain>
    </source>
</reference>
<feature type="transmembrane region" description="Helical" evidence="1">
    <location>
        <begin position="67"/>
        <end position="87"/>
    </location>
</feature>
<dbReference type="AlphaFoldDB" id="A0A1H2BJB5"/>
<organism evidence="2 3">
    <name type="scientific">Pseudarthrobacter equi</name>
    <dbReference type="NCBI Taxonomy" id="728066"/>
    <lineage>
        <taxon>Bacteria</taxon>
        <taxon>Bacillati</taxon>
        <taxon>Actinomycetota</taxon>
        <taxon>Actinomycetes</taxon>
        <taxon>Micrococcales</taxon>
        <taxon>Micrococcaceae</taxon>
        <taxon>Pseudarthrobacter</taxon>
    </lineage>
</organism>
<evidence type="ECO:0000313" key="2">
    <source>
        <dbReference type="EMBL" id="SDT57856.1"/>
    </source>
</evidence>
<dbReference type="OrthoDB" id="5123397at2"/>
<keyword evidence="1" id="KW-1133">Transmembrane helix</keyword>
<name>A0A1H2BJB5_9MICC</name>
<dbReference type="Proteomes" id="UP000198751">
    <property type="component" value="Chromosome I"/>
</dbReference>
<dbReference type="RefSeq" id="WP_091723145.1">
    <property type="nucleotide sequence ID" value="NZ_LT629779.1"/>
</dbReference>